<dbReference type="Gene3D" id="2.60.40.1120">
    <property type="entry name" value="Carboxypeptidase-like, regulatory domain"/>
    <property type="match status" value="1"/>
</dbReference>
<evidence type="ECO:0000256" key="6">
    <source>
        <dbReference type="ARBA" id="ARBA00023136"/>
    </source>
</evidence>
<evidence type="ECO:0000259" key="10">
    <source>
        <dbReference type="Pfam" id="PF00593"/>
    </source>
</evidence>
<feature type="domain" description="TonB-dependent receptor plug" evidence="11">
    <location>
        <begin position="137"/>
        <end position="261"/>
    </location>
</feature>
<dbReference type="InterPro" id="IPR037066">
    <property type="entry name" value="Plug_dom_sf"/>
</dbReference>
<gene>
    <name evidence="12" type="ORF">OM075_11005</name>
</gene>
<evidence type="ECO:0000313" key="13">
    <source>
        <dbReference type="Proteomes" id="UP001209229"/>
    </source>
</evidence>
<dbReference type="InterPro" id="IPR023996">
    <property type="entry name" value="TonB-dep_OMP_SusC/RagA"/>
</dbReference>
<evidence type="ECO:0000256" key="3">
    <source>
        <dbReference type="ARBA" id="ARBA00022452"/>
    </source>
</evidence>
<evidence type="ECO:0000256" key="9">
    <source>
        <dbReference type="RuleBase" id="RU003357"/>
    </source>
</evidence>
<keyword evidence="7 8" id="KW-0998">Cell outer membrane</keyword>
<dbReference type="InterPro" id="IPR036942">
    <property type="entry name" value="Beta-barrel_TonB_sf"/>
</dbReference>
<evidence type="ECO:0000256" key="5">
    <source>
        <dbReference type="ARBA" id="ARBA00023077"/>
    </source>
</evidence>
<feature type="domain" description="TonB-dependent receptor-like beta-barrel" evidence="10">
    <location>
        <begin position="445"/>
        <end position="870"/>
    </location>
</feature>
<dbReference type="RefSeq" id="WP_301190565.1">
    <property type="nucleotide sequence ID" value="NZ_JAPDPJ010000022.1"/>
</dbReference>
<dbReference type="Gene3D" id="2.170.130.10">
    <property type="entry name" value="TonB-dependent receptor, plug domain"/>
    <property type="match status" value="1"/>
</dbReference>
<dbReference type="InterPro" id="IPR023997">
    <property type="entry name" value="TonB-dep_OMP_SusC/RagA_CS"/>
</dbReference>
<dbReference type="SUPFAM" id="SSF49464">
    <property type="entry name" value="Carboxypeptidase regulatory domain-like"/>
    <property type="match status" value="1"/>
</dbReference>
<dbReference type="SUPFAM" id="SSF56935">
    <property type="entry name" value="Porins"/>
    <property type="match status" value="1"/>
</dbReference>
<keyword evidence="2 8" id="KW-0813">Transport</keyword>
<dbReference type="NCBIfam" id="TIGR04056">
    <property type="entry name" value="OMP_RagA_SusC"/>
    <property type="match status" value="1"/>
</dbReference>
<dbReference type="Pfam" id="PF07715">
    <property type="entry name" value="Plug"/>
    <property type="match status" value="1"/>
</dbReference>
<sequence>MSILDKKNIIKKITLLCWIFFAANIIVLAQESRIIKGTIKDKTDNSLVPGATVVEVDKNNRIISGTISDINGQYAIKLKNPQNRISFGFIGYKTQIITPGEKLILDIFLVPDNKMLNSVDIVSKKRVGTDGISNVSIRDMGVPIVSIDAKEFEDLSVNSVDDALQGRLTGVDITSNGGDPGAGMSIKIRGTSTLNANSEPLIVVDNVPYNMEIRDDFDFANEDEQGYADLLNIAPEDIAEISVLKDASATAMWGAKAVNGVLLIKTKRGQRKKPTLTYSHMSTVTWEPQSLPMLNGDQYSTLILEGYENGYGYPLVTAVNKEFLYDPSDPWWYYNYSNNTDWWDETHKNSYQQTHALSLNGGGEKAQYRFSLNYKDQGGTTLGAGYEGLTGRMNLDYSISEKLKVRMDLSYSNNTTNKNYDYRNFSKRTLLKMPNMSVFEYDSDGTLTSNYLSPESNIQGSYGSTYNPVALAKEGIYDEYVEQLISVFKLDYNILSSLYLSGLVSYKTKNTVTSRFLPETATGVAWTDTDSNYSYEKSDDYNELYTETKLIYSPELPGKHKAGATLQWTTYEGRNIYNAGSSLNSASVNLQDVSNGSTNVNLSAANNYGDSKSVGGTALLHYKYADRYIITGTVRREGNSKLSKEQRWATFKSLSLSYRVSDEPFMEKYDWLDELRVSTSIGENGNLPRYENLYYNDYASYNWTYLNKTGVFPSSMELGDLTWEQVISKNLRFDLSMFKNRVNVNADLYMTNTNGALVTSASIPSTTGYNSIYMNVADLESKGWEIAVNLTPVQTNNWRVGVNFNISRNSNILKDAKANYSLTSGSVVGNGSYLTMSKIGNPIGSFYGYRSQGVYSTTEETIATDANGAQIFDATGKPVYMVFNYPDNGYQFVAGDAKYEDVNHDGNINYMDVVYLGNINPDFYGGFGASVTFKKNLSLSVFFNYRYGNEIMNMTRMDLENMYSYNNQSTAVLRRWRNEGDVTDIPRATIKHGYNYLGSDRFVEDGSFVRFKYLTLRYDIPKTICQQLKVTNMKLSTTINNLQCYTKYLGMNPDISVAKYGGKDTGITPISTGMTFNLSVTF</sequence>
<evidence type="ECO:0000259" key="11">
    <source>
        <dbReference type="Pfam" id="PF07715"/>
    </source>
</evidence>
<comment type="subcellular location">
    <subcellularLocation>
        <location evidence="1 8">Cell outer membrane</location>
        <topology evidence="1 8">Multi-pass membrane protein</topology>
    </subcellularLocation>
</comment>
<name>A0AAE3M5G0_9BACT</name>
<evidence type="ECO:0000256" key="2">
    <source>
        <dbReference type="ARBA" id="ARBA00022448"/>
    </source>
</evidence>
<keyword evidence="13" id="KW-1185">Reference proteome</keyword>
<keyword evidence="5 9" id="KW-0798">TonB box</keyword>
<dbReference type="InterPro" id="IPR000531">
    <property type="entry name" value="Beta-barrel_TonB"/>
</dbReference>
<evidence type="ECO:0000256" key="1">
    <source>
        <dbReference type="ARBA" id="ARBA00004571"/>
    </source>
</evidence>
<dbReference type="InterPro" id="IPR039426">
    <property type="entry name" value="TonB-dep_rcpt-like"/>
</dbReference>
<dbReference type="NCBIfam" id="TIGR04057">
    <property type="entry name" value="SusC_RagA_signa"/>
    <property type="match status" value="1"/>
</dbReference>
<organism evidence="12 13">
    <name type="scientific">Plebeiibacterium sediminum</name>
    <dbReference type="NCBI Taxonomy" id="2992112"/>
    <lineage>
        <taxon>Bacteria</taxon>
        <taxon>Pseudomonadati</taxon>
        <taxon>Bacteroidota</taxon>
        <taxon>Bacteroidia</taxon>
        <taxon>Marinilabiliales</taxon>
        <taxon>Marinilabiliaceae</taxon>
        <taxon>Plebeiibacterium</taxon>
    </lineage>
</organism>
<evidence type="ECO:0000256" key="7">
    <source>
        <dbReference type="ARBA" id="ARBA00023237"/>
    </source>
</evidence>
<protein>
    <submittedName>
        <fullName evidence="12">SusC/RagA family TonB-linked outer membrane protein</fullName>
    </submittedName>
</protein>
<dbReference type="Pfam" id="PF13715">
    <property type="entry name" value="CarbopepD_reg_2"/>
    <property type="match status" value="1"/>
</dbReference>
<evidence type="ECO:0000313" key="12">
    <source>
        <dbReference type="EMBL" id="MCW3787000.1"/>
    </source>
</evidence>
<evidence type="ECO:0000256" key="4">
    <source>
        <dbReference type="ARBA" id="ARBA00022692"/>
    </source>
</evidence>
<dbReference type="EMBL" id="JAPDPJ010000022">
    <property type="protein sequence ID" value="MCW3787000.1"/>
    <property type="molecule type" value="Genomic_DNA"/>
</dbReference>
<dbReference type="InterPro" id="IPR008969">
    <property type="entry name" value="CarboxyPept-like_regulatory"/>
</dbReference>
<keyword evidence="6 8" id="KW-0472">Membrane</keyword>
<dbReference type="PROSITE" id="PS52016">
    <property type="entry name" value="TONB_DEPENDENT_REC_3"/>
    <property type="match status" value="1"/>
</dbReference>
<comment type="similarity">
    <text evidence="8 9">Belongs to the TonB-dependent receptor family.</text>
</comment>
<comment type="caution">
    <text evidence="12">The sequence shown here is derived from an EMBL/GenBank/DDBJ whole genome shotgun (WGS) entry which is preliminary data.</text>
</comment>
<keyword evidence="4 8" id="KW-0812">Transmembrane</keyword>
<dbReference type="Proteomes" id="UP001209229">
    <property type="component" value="Unassembled WGS sequence"/>
</dbReference>
<dbReference type="Gene3D" id="2.40.170.20">
    <property type="entry name" value="TonB-dependent receptor, beta-barrel domain"/>
    <property type="match status" value="1"/>
</dbReference>
<proteinExistence type="inferred from homology"/>
<dbReference type="AlphaFoldDB" id="A0AAE3M5G0"/>
<dbReference type="InterPro" id="IPR012910">
    <property type="entry name" value="Plug_dom"/>
</dbReference>
<keyword evidence="3 8" id="KW-1134">Transmembrane beta strand</keyword>
<dbReference type="GO" id="GO:0009279">
    <property type="term" value="C:cell outer membrane"/>
    <property type="evidence" value="ECO:0007669"/>
    <property type="project" value="UniProtKB-SubCell"/>
</dbReference>
<evidence type="ECO:0000256" key="8">
    <source>
        <dbReference type="PROSITE-ProRule" id="PRU01360"/>
    </source>
</evidence>
<accession>A0AAE3M5G0</accession>
<reference evidence="12" key="1">
    <citation type="submission" date="2022-10" db="EMBL/GenBank/DDBJ databases">
        <authorList>
            <person name="Yu W.X."/>
        </authorList>
    </citation>
    <scope>NUCLEOTIDE SEQUENCE</scope>
    <source>
        <strain evidence="12">AAT</strain>
    </source>
</reference>
<dbReference type="Pfam" id="PF00593">
    <property type="entry name" value="TonB_dep_Rec_b-barrel"/>
    <property type="match status" value="1"/>
</dbReference>